<feature type="transmembrane region" description="Helical" evidence="1">
    <location>
        <begin position="90"/>
        <end position="108"/>
    </location>
</feature>
<feature type="transmembrane region" description="Helical" evidence="1">
    <location>
        <begin position="120"/>
        <end position="138"/>
    </location>
</feature>
<keyword evidence="1" id="KW-0472">Membrane</keyword>
<organism evidence="3 4">
    <name type="scientific">Rossellomorea oryzaecorticis</name>
    <dbReference type="NCBI Taxonomy" id="1396505"/>
    <lineage>
        <taxon>Bacteria</taxon>
        <taxon>Bacillati</taxon>
        <taxon>Bacillota</taxon>
        <taxon>Bacilli</taxon>
        <taxon>Bacillales</taxon>
        <taxon>Bacillaceae</taxon>
        <taxon>Rossellomorea</taxon>
    </lineage>
</organism>
<dbReference type="EMBL" id="JBBYAF010000003">
    <property type="protein sequence ID" value="MEL3971087.1"/>
    <property type="molecule type" value="Genomic_DNA"/>
</dbReference>
<keyword evidence="1" id="KW-1133">Transmembrane helix</keyword>
<name>A0ABU9K524_9BACI</name>
<feature type="signal peptide" evidence="2">
    <location>
        <begin position="1"/>
        <end position="20"/>
    </location>
</feature>
<feature type="chain" id="PRO_5046198826" evidence="2">
    <location>
        <begin position="21"/>
        <end position="156"/>
    </location>
</feature>
<proteinExistence type="predicted"/>
<keyword evidence="1" id="KW-0812">Transmembrane</keyword>
<dbReference type="RefSeq" id="WP_341979960.1">
    <property type="nucleotide sequence ID" value="NZ_JBBYAF010000003.1"/>
</dbReference>
<evidence type="ECO:0000256" key="1">
    <source>
        <dbReference type="SAM" id="Phobius"/>
    </source>
</evidence>
<evidence type="ECO:0000313" key="4">
    <source>
        <dbReference type="Proteomes" id="UP001389717"/>
    </source>
</evidence>
<protein>
    <submittedName>
        <fullName evidence="3">Uncharacterized protein</fullName>
    </submittedName>
</protein>
<sequence length="156" mass="17304">MKVKSLVMLTMFLILFPIGASNVSAGSSFVIGEEKAGGYQYTVIKEESTFIWRIGHGDNMSVIVENKENIEDLESFRTSVEAVNLGTFEVIISASYLLIVILTTLIFFRKNKQILKSSGAIIAVFAGIALYYTILNAIDLHTAFQDAQLFYSMLTN</sequence>
<keyword evidence="2" id="KW-0732">Signal</keyword>
<evidence type="ECO:0000313" key="3">
    <source>
        <dbReference type="EMBL" id="MEL3971087.1"/>
    </source>
</evidence>
<evidence type="ECO:0000256" key="2">
    <source>
        <dbReference type="SAM" id="SignalP"/>
    </source>
</evidence>
<dbReference type="Proteomes" id="UP001389717">
    <property type="component" value="Unassembled WGS sequence"/>
</dbReference>
<comment type="caution">
    <text evidence="3">The sequence shown here is derived from an EMBL/GenBank/DDBJ whole genome shotgun (WGS) entry which is preliminary data.</text>
</comment>
<accession>A0ABU9K524</accession>
<keyword evidence="4" id="KW-1185">Reference proteome</keyword>
<reference evidence="3 4" key="1">
    <citation type="submission" date="2024-04" db="EMBL/GenBank/DDBJ databases">
        <title>Bacillus oryzaecorticis sp. nov., a moderately halophilic bacterium isolated from rice husks.</title>
        <authorList>
            <person name="Zhu H.-S."/>
        </authorList>
    </citation>
    <scope>NUCLEOTIDE SEQUENCE [LARGE SCALE GENOMIC DNA]</scope>
    <source>
        <strain evidence="3 4">ZC255</strain>
    </source>
</reference>
<gene>
    <name evidence="3" type="ORF">AAEO50_02250</name>
</gene>